<proteinExistence type="predicted"/>
<dbReference type="Proteomes" id="UP000799753">
    <property type="component" value="Unassembled WGS sequence"/>
</dbReference>
<protein>
    <recommendedName>
        <fullName evidence="3">Malonyl-CoA:ACP transacylase (MAT) domain-containing protein</fullName>
    </recommendedName>
</protein>
<accession>A0A6A6RMN7</accession>
<dbReference type="Gene3D" id="3.40.366.10">
    <property type="entry name" value="Malonyl-Coenzyme A Acyl Carrier Protein, domain 2"/>
    <property type="match status" value="1"/>
</dbReference>
<dbReference type="InterPro" id="IPR001227">
    <property type="entry name" value="Ac_transferase_dom_sf"/>
</dbReference>
<dbReference type="InterPro" id="IPR016035">
    <property type="entry name" value="Acyl_Trfase/lysoPLipase"/>
</dbReference>
<evidence type="ECO:0008006" key="3">
    <source>
        <dbReference type="Google" id="ProtNLM"/>
    </source>
</evidence>
<gene>
    <name evidence="1" type="ORF">P280DRAFT_522757</name>
</gene>
<dbReference type="Gene3D" id="3.30.70.3290">
    <property type="match status" value="1"/>
</dbReference>
<sequence>MALQTLRSVSSTLGVHRSALPYRRAIVASTTEKLVAELKAPGSPKRIVSQTPVTFVFSGQGAQRHAMGLKLIKFSRVFQLSIMSAMEDALRRQGCQWSLRSPHLEPAK</sequence>
<dbReference type="SUPFAM" id="SSF52151">
    <property type="entry name" value="FabD/lysophospholipase-like"/>
    <property type="match status" value="1"/>
</dbReference>
<dbReference type="EMBL" id="MU006803">
    <property type="protein sequence ID" value="KAF2635823.1"/>
    <property type="molecule type" value="Genomic_DNA"/>
</dbReference>
<name>A0A6A6RMN7_9PLEO</name>
<keyword evidence="2" id="KW-1185">Reference proteome</keyword>
<evidence type="ECO:0000313" key="1">
    <source>
        <dbReference type="EMBL" id="KAF2635823.1"/>
    </source>
</evidence>
<evidence type="ECO:0000313" key="2">
    <source>
        <dbReference type="Proteomes" id="UP000799753"/>
    </source>
</evidence>
<organism evidence="1 2">
    <name type="scientific">Massarina eburnea CBS 473.64</name>
    <dbReference type="NCBI Taxonomy" id="1395130"/>
    <lineage>
        <taxon>Eukaryota</taxon>
        <taxon>Fungi</taxon>
        <taxon>Dikarya</taxon>
        <taxon>Ascomycota</taxon>
        <taxon>Pezizomycotina</taxon>
        <taxon>Dothideomycetes</taxon>
        <taxon>Pleosporomycetidae</taxon>
        <taxon>Pleosporales</taxon>
        <taxon>Massarineae</taxon>
        <taxon>Massarinaceae</taxon>
        <taxon>Massarina</taxon>
    </lineage>
</organism>
<dbReference type="GO" id="GO:0016740">
    <property type="term" value="F:transferase activity"/>
    <property type="evidence" value="ECO:0007669"/>
    <property type="project" value="InterPro"/>
</dbReference>
<reference evidence="1" key="1">
    <citation type="journal article" date="2020" name="Stud. Mycol.">
        <title>101 Dothideomycetes genomes: a test case for predicting lifestyles and emergence of pathogens.</title>
        <authorList>
            <person name="Haridas S."/>
            <person name="Albert R."/>
            <person name="Binder M."/>
            <person name="Bloem J."/>
            <person name="Labutti K."/>
            <person name="Salamov A."/>
            <person name="Andreopoulos B."/>
            <person name="Baker S."/>
            <person name="Barry K."/>
            <person name="Bills G."/>
            <person name="Bluhm B."/>
            <person name="Cannon C."/>
            <person name="Castanera R."/>
            <person name="Culley D."/>
            <person name="Daum C."/>
            <person name="Ezra D."/>
            <person name="Gonzalez J."/>
            <person name="Henrissat B."/>
            <person name="Kuo A."/>
            <person name="Liang C."/>
            <person name="Lipzen A."/>
            <person name="Lutzoni F."/>
            <person name="Magnuson J."/>
            <person name="Mondo S."/>
            <person name="Nolan M."/>
            <person name="Ohm R."/>
            <person name="Pangilinan J."/>
            <person name="Park H.-J."/>
            <person name="Ramirez L."/>
            <person name="Alfaro M."/>
            <person name="Sun H."/>
            <person name="Tritt A."/>
            <person name="Yoshinaga Y."/>
            <person name="Zwiers L.-H."/>
            <person name="Turgeon B."/>
            <person name="Goodwin S."/>
            <person name="Spatafora J."/>
            <person name="Crous P."/>
            <person name="Grigoriev I."/>
        </authorList>
    </citation>
    <scope>NUCLEOTIDE SEQUENCE</scope>
    <source>
        <strain evidence="1">CBS 473.64</strain>
    </source>
</reference>
<dbReference type="AlphaFoldDB" id="A0A6A6RMN7"/>